<organism evidence="2">
    <name type="scientific">Chromera velia CCMP2878</name>
    <dbReference type="NCBI Taxonomy" id="1169474"/>
    <lineage>
        <taxon>Eukaryota</taxon>
        <taxon>Sar</taxon>
        <taxon>Alveolata</taxon>
        <taxon>Colpodellida</taxon>
        <taxon>Chromeraceae</taxon>
        <taxon>Chromera</taxon>
    </lineage>
</organism>
<dbReference type="VEuPathDB" id="CryptoDB:Cvel_23451"/>
<name>A0A0G4GV53_9ALVE</name>
<protein>
    <submittedName>
        <fullName evidence="2">Uncharacterized protein</fullName>
    </submittedName>
</protein>
<accession>A0A0G4GV53</accession>
<dbReference type="EMBL" id="CDMZ01001567">
    <property type="protein sequence ID" value="CEM34511.1"/>
    <property type="molecule type" value="Genomic_DNA"/>
</dbReference>
<dbReference type="PhylomeDB" id="A0A0G4GV53"/>
<reference evidence="2" key="1">
    <citation type="submission" date="2014-11" db="EMBL/GenBank/DDBJ databases">
        <authorList>
            <person name="Otto D Thomas"/>
            <person name="Naeem Raeece"/>
        </authorList>
    </citation>
    <scope>NUCLEOTIDE SEQUENCE</scope>
</reference>
<feature type="compositionally biased region" description="Polar residues" evidence="1">
    <location>
        <begin position="269"/>
        <end position="282"/>
    </location>
</feature>
<sequence length="367" mass="41518">MSLNAIHRKDALDLLEDLRMVIDDRNLSLRQAGNEIFKAFPEEGVVVPADYFLVWKGQESNEVVSKILKSLTRSDKVYLTYTNGSMFVPQLKGAHFDAGMTTEKVIRNFGKQHWFTKPEWSESEDEEECRAKDCLLALFSGKGIQKLEDSFCLCVFRDDDPSDFTEDNLHEEGTSRRNDRIDANNWMESGPFFRMVKDFEFQRRLRQLLFFKFGEDLKKLVPEQPKSRAKRQKNDLELLTASGQRQKRFKGREGNTGPGTGMKPAVRTIVQSRKSKGGTTTVFLRDKSPKGAKTGRGKKKELKPHKMNTSDGVKHRSSPTSAKDCAAPAFTTDSSRRSSVRLRLAASPSVSERLLGSNGLPLYKPGL</sequence>
<dbReference type="AlphaFoldDB" id="A0A0G4GV53"/>
<evidence type="ECO:0000313" key="2">
    <source>
        <dbReference type="EMBL" id="CEM34511.1"/>
    </source>
</evidence>
<gene>
    <name evidence="2" type="ORF">Cvel_23451</name>
</gene>
<proteinExistence type="predicted"/>
<feature type="region of interest" description="Disordered" evidence="1">
    <location>
        <begin position="224"/>
        <end position="340"/>
    </location>
</feature>
<evidence type="ECO:0000256" key="1">
    <source>
        <dbReference type="SAM" id="MobiDB-lite"/>
    </source>
</evidence>
<feature type="compositionally biased region" description="Basic residues" evidence="1">
    <location>
        <begin position="293"/>
        <end position="306"/>
    </location>
</feature>